<dbReference type="AlphaFoldDB" id="A0A3N0FV88"/>
<evidence type="ECO:0000259" key="1">
    <source>
        <dbReference type="Pfam" id="PF08937"/>
    </source>
</evidence>
<organism evidence="2 3">
    <name type="scientific">Dickeya undicola</name>
    <dbReference type="NCBI Taxonomy" id="1577887"/>
    <lineage>
        <taxon>Bacteria</taxon>
        <taxon>Pseudomonadati</taxon>
        <taxon>Pseudomonadota</taxon>
        <taxon>Gammaproteobacteria</taxon>
        <taxon>Enterobacterales</taxon>
        <taxon>Pectobacteriaceae</taxon>
        <taxon>Dickeya</taxon>
    </lineage>
</organism>
<sequence length="199" mass="23602">MGKHKVFISYHHNNDQYYKNELLKLNKIHEIFIDKSVDTGDIDENLEDQVIREKIRDEYLRDSTVTILLVGTETRKRKHIDWELYSSMYDGKINKKSGILVINLPSITGNIRAAHGEQKNYPEINWTTYNSRNEYEKNHPYLPERIIDNMLNSKVKISVTNWDNIKSDPYFLSELIDKTCNSRINNDYDLSREMRKNNS</sequence>
<dbReference type="RefSeq" id="WP_123253145.1">
    <property type="nucleotide sequence ID" value="NZ_RJLR01000028.1"/>
</dbReference>
<reference evidence="2 3" key="1">
    <citation type="submission" date="2018-11" db="EMBL/GenBank/DDBJ databases">
        <title>Characterization of surface water Dickeya isolates.</title>
        <authorList>
            <person name="Van Gijsegem F."/>
            <person name="Pedron J."/>
        </authorList>
    </citation>
    <scope>NUCLEOTIDE SEQUENCE [LARGE SCALE GENOMIC DNA]</scope>
    <source>
        <strain evidence="2 3">FVG1-MFV-O17</strain>
    </source>
</reference>
<proteinExistence type="predicted"/>
<protein>
    <recommendedName>
        <fullName evidence="1">Thoeris protein ThsB TIR-like domain-containing protein</fullName>
    </recommendedName>
</protein>
<dbReference type="InterPro" id="IPR015032">
    <property type="entry name" value="ThsB__TIR-like_domain"/>
</dbReference>
<dbReference type="OrthoDB" id="9811746at2"/>
<evidence type="ECO:0000313" key="2">
    <source>
        <dbReference type="EMBL" id="RNM04047.1"/>
    </source>
</evidence>
<dbReference type="Proteomes" id="UP000276061">
    <property type="component" value="Unassembled WGS sequence"/>
</dbReference>
<feature type="domain" description="Thoeris protein ThsB TIR-like" evidence="1">
    <location>
        <begin position="7"/>
        <end position="106"/>
    </location>
</feature>
<dbReference type="Pfam" id="PF08937">
    <property type="entry name" value="ThsB_TIR"/>
    <property type="match status" value="1"/>
</dbReference>
<name>A0A3N0FV88_9GAMM</name>
<dbReference type="EMBL" id="RJLR01000028">
    <property type="protein sequence ID" value="RNM04047.1"/>
    <property type="molecule type" value="Genomic_DNA"/>
</dbReference>
<gene>
    <name evidence="2" type="ORF">EF878_17130</name>
</gene>
<comment type="caution">
    <text evidence="2">The sequence shown here is derived from an EMBL/GenBank/DDBJ whole genome shotgun (WGS) entry which is preliminary data.</text>
</comment>
<accession>A0A3N0FV88</accession>
<evidence type="ECO:0000313" key="3">
    <source>
        <dbReference type="Proteomes" id="UP000276061"/>
    </source>
</evidence>